<organism evidence="9">
    <name type="scientific">freshwater metagenome</name>
    <dbReference type="NCBI Taxonomy" id="449393"/>
    <lineage>
        <taxon>unclassified sequences</taxon>
        <taxon>metagenomes</taxon>
        <taxon>ecological metagenomes</taxon>
    </lineage>
</organism>
<comment type="similarity">
    <text evidence="3">Belongs to the DHNA family.</text>
</comment>
<dbReference type="Pfam" id="PF02152">
    <property type="entry name" value="FolB"/>
    <property type="match status" value="1"/>
</dbReference>
<protein>
    <recommendedName>
        <fullName evidence="4">dihydroneopterin aldolase</fullName>
        <ecNumber evidence="4">4.1.2.25</ecNumber>
    </recommendedName>
    <alternativeName>
        <fullName evidence="7">7,8-dihydroneopterin aldolase</fullName>
    </alternativeName>
</protein>
<gene>
    <name evidence="9" type="ORF">UFOPK1766_00467</name>
</gene>
<dbReference type="Gene3D" id="3.30.1130.10">
    <property type="match status" value="1"/>
</dbReference>
<reference evidence="9" key="1">
    <citation type="submission" date="2020-05" db="EMBL/GenBank/DDBJ databases">
        <authorList>
            <person name="Chiriac C."/>
            <person name="Salcher M."/>
            <person name="Ghai R."/>
            <person name="Kavagutti S V."/>
        </authorList>
    </citation>
    <scope>NUCLEOTIDE SEQUENCE</scope>
</reference>
<comment type="pathway">
    <text evidence="2">Cofactor biosynthesis; tetrahydrofolate biosynthesis; 2-amino-4-hydroxy-6-hydroxymethyl-7,8-dihydropteridine diphosphate from 7,8-dihydroneopterin triphosphate: step 3/4.</text>
</comment>
<evidence type="ECO:0000256" key="7">
    <source>
        <dbReference type="ARBA" id="ARBA00032903"/>
    </source>
</evidence>
<evidence type="ECO:0000256" key="1">
    <source>
        <dbReference type="ARBA" id="ARBA00001353"/>
    </source>
</evidence>
<evidence type="ECO:0000313" key="9">
    <source>
        <dbReference type="EMBL" id="CAB4581124.1"/>
    </source>
</evidence>
<dbReference type="InterPro" id="IPR043133">
    <property type="entry name" value="GTP-CH-I_C/QueF"/>
</dbReference>
<comment type="catalytic activity">
    <reaction evidence="1">
        <text>7,8-dihydroneopterin = 6-hydroxymethyl-7,8-dihydropterin + glycolaldehyde</text>
        <dbReference type="Rhea" id="RHEA:10540"/>
        <dbReference type="ChEBI" id="CHEBI:17001"/>
        <dbReference type="ChEBI" id="CHEBI:17071"/>
        <dbReference type="ChEBI" id="CHEBI:44841"/>
        <dbReference type="EC" id="4.1.2.25"/>
    </reaction>
</comment>
<evidence type="ECO:0000259" key="8">
    <source>
        <dbReference type="SMART" id="SM00905"/>
    </source>
</evidence>
<dbReference type="SUPFAM" id="SSF55620">
    <property type="entry name" value="Tetrahydrobiopterin biosynthesis enzymes-like"/>
    <property type="match status" value="1"/>
</dbReference>
<dbReference type="EC" id="4.1.2.25" evidence="4"/>
<evidence type="ECO:0000256" key="2">
    <source>
        <dbReference type="ARBA" id="ARBA00005013"/>
    </source>
</evidence>
<evidence type="ECO:0000256" key="3">
    <source>
        <dbReference type="ARBA" id="ARBA00005708"/>
    </source>
</evidence>
<dbReference type="SMART" id="SM00905">
    <property type="entry name" value="FolB"/>
    <property type="match status" value="1"/>
</dbReference>
<name>A0A6J6F2G6_9ZZZZ</name>
<evidence type="ECO:0000256" key="6">
    <source>
        <dbReference type="ARBA" id="ARBA00023239"/>
    </source>
</evidence>
<dbReference type="GO" id="GO:0046656">
    <property type="term" value="P:folic acid biosynthetic process"/>
    <property type="evidence" value="ECO:0007669"/>
    <property type="project" value="UniProtKB-KW"/>
</dbReference>
<sequence>MSDVIKIAGIEAKGFHGVLEKERKRGQKFLVDVELYLPLKNLNDQLNKTVNYAEVAQVVNNQITGEPHMLIETLAEDIAKQILKEFKKIKKVKVTVHKPNAPILLKFKDVSVEIERSR</sequence>
<dbReference type="PANTHER" id="PTHR42844:SF1">
    <property type="entry name" value="DIHYDRONEOPTERIN ALDOLASE 1-RELATED"/>
    <property type="match status" value="1"/>
</dbReference>
<accession>A0A6J6F2G6</accession>
<keyword evidence="6" id="KW-0456">Lyase</keyword>
<feature type="domain" description="Dihydroneopterin aldolase/epimerase" evidence="8">
    <location>
        <begin position="5"/>
        <end position="116"/>
    </location>
</feature>
<dbReference type="InterPro" id="IPR006156">
    <property type="entry name" value="Dihydroneopterin_aldolase"/>
</dbReference>
<dbReference type="GO" id="GO:0005737">
    <property type="term" value="C:cytoplasm"/>
    <property type="evidence" value="ECO:0007669"/>
    <property type="project" value="TreeGrafter"/>
</dbReference>
<dbReference type="FunFam" id="3.30.1130.10:FF:000003">
    <property type="entry name" value="7,8-dihydroneopterin aldolase"/>
    <property type="match status" value="1"/>
</dbReference>
<evidence type="ECO:0000256" key="4">
    <source>
        <dbReference type="ARBA" id="ARBA00013043"/>
    </source>
</evidence>
<proteinExistence type="inferred from homology"/>
<dbReference type="GO" id="GO:0004150">
    <property type="term" value="F:dihydroneopterin aldolase activity"/>
    <property type="evidence" value="ECO:0007669"/>
    <property type="project" value="UniProtKB-EC"/>
</dbReference>
<dbReference type="PANTHER" id="PTHR42844">
    <property type="entry name" value="DIHYDRONEOPTERIN ALDOLASE 1-RELATED"/>
    <property type="match status" value="1"/>
</dbReference>
<evidence type="ECO:0000256" key="5">
    <source>
        <dbReference type="ARBA" id="ARBA00022909"/>
    </source>
</evidence>
<keyword evidence="5" id="KW-0289">Folate biosynthesis</keyword>
<dbReference type="EMBL" id="CAEZTW010000065">
    <property type="protein sequence ID" value="CAB4581124.1"/>
    <property type="molecule type" value="Genomic_DNA"/>
</dbReference>
<dbReference type="InterPro" id="IPR006157">
    <property type="entry name" value="FolB_dom"/>
</dbReference>
<dbReference type="NCBIfam" id="TIGR00526">
    <property type="entry name" value="folB_dom"/>
    <property type="match status" value="1"/>
</dbReference>
<dbReference type="NCBIfam" id="TIGR00525">
    <property type="entry name" value="folB"/>
    <property type="match status" value="1"/>
</dbReference>
<dbReference type="AlphaFoldDB" id="A0A6J6F2G6"/>